<accession>A0AAE3G6X3</accession>
<evidence type="ECO:0000313" key="3">
    <source>
        <dbReference type="Proteomes" id="UP001205843"/>
    </source>
</evidence>
<reference evidence="2" key="1">
    <citation type="submission" date="2022-03" db="EMBL/GenBank/DDBJ databases">
        <title>Genomic Encyclopedia of Type Strains, Phase III (KMG-III): the genomes of soil and plant-associated and newly described type strains.</title>
        <authorList>
            <person name="Whitman W."/>
        </authorList>
    </citation>
    <scope>NUCLEOTIDE SEQUENCE</scope>
    <source>
        <strain evidence="2">ANL 6-2</strain>
    </source>
</reference>
<proteinExistence type="predicted"/>
<protein>
    <submittedName>
        <fullName evidence="2">Urease accessory protein</fullName>
    </submittedName>
</protein>
<feature type="transmembrane region" description="Helical" evidence="1">
    <location>
        <begin position="192"/>
        <end position="213"/>
    </location>
</feature>
<dbReference type="AlphaFoldDB" id="A0AAE3G6X3"/>
<feature type="transmembrane region" description="Helical" evidence="1">
    <location>
        <begin position="108"/>
        <end position="135"/>
    </location>
</feature>
<feature type="transmembrane region" description="Helical" evidence="1">
    <location>
        <begin position="52"/>
        <end position="71"/>
    </location>
</feature>
<dbReference type="Pfam" id="PF04955">
    <property type="entry name" value="HupE_UreJ"/>
    <property type="match status" value="1"/>
</dbReference>
<organism evidence="2 3">
    <name type="scientific">Natronocella acetinitrilica</name>
    <dbReference type="NCBI Taxonomy" id="414046"/>
    <lineage>
        <taxon>Bacteria</taxon>
        <taxon>Pseudomonadati</taxon>
        <taxon>Pseudomonadota</taxon>
        <taxon>Gammaproteobacteria</taxon>
        <taxon>Chromatiales</taxon>
        <taxon>Ectothiorhodospiraceae</taxon>
        <taxon>Natronocella</taxon>
    </lineage>
</organism>
<dbReference type="Proteomes" id="UP001205843">
    <property type="component" value="Unassembled WGS sequence"/>
</dbReference>
<feature type="transmembrane region" description="Helical" evidence="1">
    <location>
        <begin position="147"/>
        <end position="172"/>
    </location>
</feature>
<evidence type="ECO:0000256" key="1">
    <source>
        <dbReference type="SAM" id="Phobius"/>
    </source>
</evidence>
<comment type="caution">
    <text evidence="2">The sequence shown here is derived from an EMBL/GenBank/DDBJ whole genome shotgun (WGS) entry which is preliminary data.</text>
</comment>
<sequence>MRDAKSRLSIWRDVCLVGLVLLPAVALAHHPMGGGVPDSAWRGLLSGLGHPIIGLQHLFFILAVAALAVMYPRRVGALTAVGFVFATLLGATTHVLGFSFLLADSLVAISLIVAGVMLAFLTGLRASTLVIMVTVSGLFHGHAYAEAIIGATAAPILAYLLGFSLMHLLLILGVAEVGRWAYVRMPGMGRRVLRLTGGCVALVGAGVGGLLLFG</sequence>
<keyword evidence="1" id="KW-0472">Membrane</keyword>
<dbReference type="RefSeq" id="WP_253484680.1">
    <property type="nucleotide sequence ID" value="NZ_JALJXV010000012.1"/>
</dbReference>
<keyword evidence="1" id="KW-1133">Transmembrane helix</keyword>
<name>A0AAE3G6X3_9GAMM</name>
<keyword evidence="1" id="KW-0812">Transmembrane</keyword>
<dbReference type="InterPro" id="IPR007038">
    <property type="entry name" value="HupE_UreJ"/>
</dbReference>
<gene>
    <name evidence="2" type="ORF">J2T57_004164</name>
</gene>
<evidence type="ECO:0000313" key="2">
    <source>
        <dbReference type="EMBL" id="MCP1676990.1"/>
    </source>
</evidence>
<keyword evidence="3" id="KW-1185">Reference proteome</keyword>
<feature type="transmembrane region" description="Helical" evidence="1">
    <location>
        <begin position="78"/>
        <end position="102"/>
    </location>
</feature>
<dbReference type="EMBL" id="JALJXV010000012">
    <property type="protein sequence ID" value="MCP1676990.1"/>
    <property type="molecule type" value="Genomic_DNA"/>
</dbReference>